<evidence type="ECO:0000256" key="5">
    <source>
        <dbReference type="ARBA" id="ARBA00022737"/>
    </source>
</evidence>
<dbReference type="EMBL" id="JAXCGZ010019137">
    <property type="protein sequence ID" value="KAK7066552.1"/>
    <property type="molecule type" value="Genomic_DNA"/>
</dbReference>
<organism evidence="17 18">
    <name type="scientific">Halocaridina rubra</name>
    <name type="common">Hawaiian red shrimp</name>
    <dbReference type="NCBI Taxonomy" id="373956"/>
    <lineage>
        <taxon>Eukaryota</taxon>
        <taxon>Metazoa</taxon>
        <taxon>Ecdysozoa</taxon>
        <taxon>Arthropoda</taxon>
        <taxon>Crustacea</taxon>
        <taxon>Multicrustacea</taxon>
        <taxon>Malacostraca</taxon>
        <taxon>Eumalacostraca</taxon>
        <taxon>Eucarida</taxon>
        <taxon>Decapoda</taxon>
        <taxon>Pleocyemata</taxon>
        <taxon>Caridea</taxon>
        <taxon>Atyoidea</taxon>
        <taxon>Atyidae</taxon>
        <taxon>Halocaridina</taxon>
    </lineage>
</organism>
<evidence type="ECO:0000256" key="8">
    <source>
        <dbReference type="ARBA" id="ARBA00022989"/>
    </source>
</evidence>
<evidence type="ECO:0000256" key="11">
    <source>
        <dbReference type="ARBA" id="ARBA00023180"/>
    </source>
</evidence>
<keyword evidence="9" id="KW-0472">Membrane</keyword>
<dbReference type="PRINTS" id="PR00205">
    <property type="entry name" value="CADHERIN"/>
</dbReference>
<accession>A0AAN8WHY8</accession>
<dbReference type="PROSITE" id="PS50025">
    <property type="entry name" value="LAM_G_DOMAIN"/>
    <property type="match status" value="1"/>
</dbReference>
<keyword evidence="4" id="KW-0732">Signal</keyword>
<dbReference type="Gene3D" id="2.10.25.10">
    <property type="entry name" value="Laminin"/>
    <property type="match status" value="1"/>
</dbReference>
<dbReference type="PROSITE" id="PS01186">
    <property type="entry name" value="EGF_2"/>
    <property type="match status" value="2"/>
</dbReference>
<dbReference type="FunFam" id="2.10.25.10:FF:000066">
    <property type="entry name" value="FAT atypical cadherin 4"/>
    <property type="match status" value="1"/>
</dbReference>
<dbReference type="GO" id="GO:0045296">
    <property type="term" value="F:cadherin binding"/>
    <property type="evidence" value="ECO:0007669"/>
    <property type="project" value="TreeGrafter"/>
</dbReference>
<evidence type="ECO:0000256" key="1">
    <source>
        <dbReference type="ARBA" id="ARBA00004167"/>
    </source>
</evidence>
<name>A0AAN8WHY8_HALRR</name>
<dbReference type="PROSITE" id="PS50026">
    <property type="entry name" value="EGF_3"/>
    <property type="match status" value="2"/>
</dbReference>
<evidence type="ECO:0000313" key="17">
    <source>
        <dbReference type="EMBL" id="KAK7066552.1"/>
    </source>
</evidence>
<dbReference type="GO" id="GO:0007156">
    <property type="term" value="P:homophilic cell adhesion via plasma membrane adhesion molecules"/>
    <property type="evidence" value="ECO:0007669"/>
    <property type="project" value="InterPro"/>
</dbReference>
<dbReference type="GO" id="GO:0001736">
    <property type="term" value="P:establishment of planar polarity"/>
    <property type="evidence" value="ECO:0007669"/>
    <property type="project" value="UniProtKB-ARBA"/>
</dbReference>
<evidence type="ECO:0000256" key="6">
    <source>
        <dbReference type="ARBA" id="ARBA00022837"/>
    </source>
</evidence>
<dbReference type="FunFam" id="2.60.40.60:FF:000039">
    <property type="entry name" value="FAT atypical cadherin 3"/>
    <property type="match status" value="1"/>
</dbReference>
<dbReference type="Pfam" id="PF24811">
    <property type="entry name" value="Ig_Shg"/>
    <property type="match status" value="1"/>
</dbReference>
<dbReference type="InterPro" id="IPR013320">
    <property type="entry name" value="ConA-like_dom_sf"/>
</dbReference>
<keyword evidence="3" id="KW-0812">Transmembrane</keyword>
<dbReference type="PANTHER" id="PTHR24027">
    <property type="entry name" value="CADHERIN-23"/>
    <property type="match status" value="1"/>
</dbReference>
<dbReference type="Pfam" id="PF00028">
    <property type="entry name" value="Cadherin"/>
    <property type="match status" value="1"/>
</dbReference>
<dbReference type="InterPro" id="IPR039808">
    <property type="entry name" value="Cadherin"/>
</dbReference>
<gene>
    <name evidence="17" type="primary">hmr-1_4</name>
    <name evidence="17" type="ORF">SK128_007394</name>
</gene>
<dbReference type="Gene3D" id="2.60.40.60">
    <property type="entry name" value="Cadherins"/>
    <property type="match status" value="3"/>
</dbReference>
<dbReference type="Pfam" id="PF00008">
    <property type="entry name" value="EGF"/>
    <property type="match status" value="1"/>
</dbReference>
<dbReference type="InterPro" id="IPR020894">
    <property type="entry name" value="Cadherin_CS"/>
</dbReference>
<feature type="domain" description="EGF-like" evidence="15">
    <location>
        <begin position="610"/>
        <end position="646"/>
    </location>
</feature>
<dbReference type="InterPro" id="IPR000742">
    <property type="entry name" value="EGF"/>
</dbReference>
<dbReference type="AlphaFoldDB" id="A0AAN8WHY8"/>
<dbReference type="SUPFAM" id="SSF49313">
    <property type="entry name" value="Cadherin-like"/>
    <property type="match status" value="4"/>
</dbReference>
<dbReference type="CDD" id="cd00054">
    <property type="entry name" value="EGF_CA"/>
    <property type="match status" value="1"/>
</dbReference>
<feature type="disulfide bond" evidence="13">
    <location>
        <begin position="636"/>
        <end position="645"/>
    </location>
</feature>
<dbReference type="Gene3D" id="2.60.120.200">
    <property type="match status" value="1"/>
</dbReference>
<evidence type="ECO:0000256" key="7">
    <source>
        <dbReference type="ARBA" id="ARBA00022889"/>
    </source>
</evidence>
<dbReference type="Pfam" id="PF02210">
    <property type="entry name" value="Laminin_G_2"/>
    <property type="match status" value="1"/>
</dbReference>
<dbReference type="PANTHER" id="PTHR24027:SF438">
    <property type="entry name" value="CADHERIN 23"/>
    <property type="match status" value="1"/>
</dbReference>
<dbReference type="PROSITE" id="PS00232">
    <property type="entry name" value="CADHERIN_1"/>
    <property type="match status" value="1"/>
</dbReference>
<dbReference type="Proteomes" id="UP001381693">
    <property type="component" value="Unassembled WGS sequence"/>
</dbReference>
<dbReference type="CDD" id="cd11304">
    <property type="entry name" value="Cadherin_repeat"/>
    <property type="match status" value="3"/>
</dbReference>
<dbReference type="SMART" id="SM00112">
    <property type="entry name" value="CA"/>
    <property type="match status" value="3"/>
</dbReference>
<dbReference type="GO" id="GO:0016477">
    <property type="term" value="P:cell migration"/>
    <property type="evidence" value="ECO:0007669"/>
    <property type="project" value="TreeGrafter"/>
</dbReference>
<dbReference type="PROSITE" id="PS50268">
    <property type="entry name" value="CADHERIN_2"/>
    <property type="match status" value="3"/>
</dbReference>
<dbReference type="GO" id="GO:0048513">
    <property type="term" value="P:animal organ development"/>
    <property type="evidence" value="ECO:0007669"/>
    <property type="project" value="UniProtKB-ARBA"/>
</dbReference>
<evidence type="ECO:0000259" key="14">
    <source>
        <dbReference type="PROSITE" id="PS50025"/>
    </source>
</evidence>
<keyword evidence="8" id="KW-1133">Transmembrane helix</keyword>
<keyword evidence="5" id="KW-0677">Repeat</keyword>
<dbReference type="SMART" id="SM00181">
    <property type="entry name" value="EGF"/>
    <property type="match status" value="2"/>
</dbReference>
<comment type="caution">
    <text evidence="17">The sequence shown here is derived from an EMBL/GenBank/DDBJ whole genome shotgun (WGS) entry which is preliminary data.</text>
</comment>
<feature type="domain" description="Laminin G" evidence="14">
    <location>
        <begin position="647"/>
        <end position="849"/>
    </location>
</feature>
<dbReference type="InterPro" id="IPR002126">
    <property type="entry name" value="Cadherin-like_dom"/>
</dbReference>
<comment type="caution">
    <text evidence="13">Lacks conserved residue(s) required for the propagation of feature annotation.</text>
</comment>
<evidence type="ECO:0000259" key="15">
    <source>
        <dbReference type="PROSITE" id="PS50026"/>
    </source>
</evidence>
<sequence length="950" mass="106527">MDVNDNPPVFTQNEWIIEIEETVGSSIPEKPILTVSVSDNDANNSFTYIVVKSSGFGADKFTMVTNVNGTGSLLVAKPLDYEDPNQAGGFKFQIQVSDYNGKKSDSVYTATSWVIVKLIDINDNAPQFLQPNTEVQVFENIPVGRKITNIMARDVDMKGRSRVSYLIHTETDKLGIFHIDSSGIVSIRRTLDREVSSIYVIRVLAVDDGIPAKTATATLTVVVMDINDNAPEIADNCNPVVLTENSPPQKFADISASDKDDPLMKNGPPFYFNLDPLATEEIHTSFKVEYIQKGDNGSGLARISSLREFDREFQKEYFVPIVIRDSGGSPLVGTSTLTVVIGDVNDNRMEAGFKEVLFYSYKGRSHLTHIGRVYVHDPDDWDLGDKKFIWGTHPHPNFILDEDSGMITMRYATSDAAYHLNFHVHDYKHAQFHVKSSVNVTVRHVSELALENAGSVRFENITEKDFIRKWDYRTEQPILSKADLFIEIVAKIIGVKVSSVNIFSIQLVQQIPPLTDVLFFVYDSYYFQSTKLNGLLTKHKKQVEFYIGLSIVMVGIDACLEENVPCSGSCTSELTIFDAHQLIDINRTSYVGVNVHVVPNCACSSRHLFSKDSCYPNPCFNHGQCIESTSGVRCQCLDGFDGPHCQLLTRTFIGDGFIWLHPLQLCEISHLSVQFMTQELYGIILYTGPLMVGKSSSALTDFIALEIDNGRLKLLINFGTETLLLDVMSPETLNDGRWHIADVYWNKKIVSIDVDRCREVNVKGNKNTSIDISQCHRESNIPFYKELLKVKNPLQIGGMEQSLTLPHHLRSQITLKGIPFTGCIRNLMMNGYYYDMATPALQKNSIAGCLPFQKACQSNVTLASCGRNGICSGSISDPFCECKSGWMGPLCSKPTVPTYFDSESYIRYSFSFKLNPFHTNMQLRFRTLEQNGEFVLHARQALAKLWHFGN</sequence>
<dbReference type="SMART" id="SM00282">
    <property type="entry name" value="LamG"/>
    <property type="match status" value="1"/>
</dbReference>
<evidence type="ECO:0000259" key="16">
    <source>
        <dbReference type="PROSITE" id="PS50268"/>
    </source>
</evidence>
<dbReference type="GO" id="GO:0005509">
    <property type="term" value="F:calcium ion binding"/>
    <property type="evidence" value="ECO:0007669"/>
    <property type="project" value="UniProtKB-UniRule"/>
</dbReference>
<dbReference type="GO" id="GO:0016342">
    <property type="term" value="C:catenin complex"/>
    <property type="evidence" value="ECO:0007669"/>
    <property type="project" value="TreeGrafter"/>
</dbReference>
<comment type="subcellular location">
    <subcellularLocation>
        <location evidence="1">Membrane</location>
        <topology evidence="1">Single-pass membrane protein</topology>
    </subcellularLocation>
</comment>
<evidence type="ECO:0000256" key="4">
    <source>
        <dbReference type="ARBA" id="ARBA00022729"/>
    </source>
</evidence>
<evidence type="ECO:0000256" key="3">
    <source>
        <dbReference type="ARBA" id="ARBA00022692"/>
    </source>
</evidence>
<keyword evidence="11" id="KW-0325">Glycoprotein</keyword>
<evidence type="ECO:0000256" key="13">
    <source>
        <dbReference type="PROSITE-ProRule" id="PRU00076"/>
    </source>
</evidence>
<keyword evidence="7" id="KW-0130">Cell adhesion</keyword>
<proteinExistence type="predicted"/>
<feature type="disulfide bond" evidence="13">
    <location>
        <begin position="882"/>
        <end position="891"/>
    </location>
</feature>
<keyword evidence="18" id="KW-1185">Reference proteome</keyword>
<reference evidence="17 18" key="1">
    <citation type="submission" date="2023-11" db="EMBL/GenBank/DDBJ databases">
        <title>Halocaridina rubra genome assembly.</title>
        <authorList>
            <person name="Smith C."/>
        </authorList>
    </citation>
    <scope>NUCLEOTIDE SEQUENCE [LARGE SCALE GENOMIC DNA]</scope>
    <source>
        <strain evidence="17">EP-1</strain>
        <tissue evidence="17">Whole</tissue>
    </source>
</reference>
<dbReference type="GO" id="GO:0007163">
    <property type="term" value="P:establishment or maintenance of cell polarity"/>
    <property type="evidence" value="ECO:0007669"/>
    <property type="project" value="UniProtKB-ARBA"/>
</dbReference>
<feature type="domain" description="Cadherin" evidence="16">
    <location>
        <begin position="129"/>
        <end position="233"/>
    </location>
</feature>
<protein>
    <submittedName>
        <fullName evidence="17">Cadherin</fullName>
    </submittedName>
</protein>
<feature type="domain" description="EGF-like" evidence="15">
    <location>
        <begin position="852"/>
        <end position="892"/>
    </location>
</feature>
<keyword evidence="10 13" id="KW-1015">Disulfide bond</keyword>
<keyword evidence="2 13" id="KW-0245">EGF-like domain</keyword>
<dbReference type="GO" id="GO:0008013">
    <property type="term" value="F:beta-catenin binding"/>
    <property type="evidence" value="ECO:0007669"/>
    <property type="project" value="TreeGrafter"/>
</dbReference>
<evidence type="ECO:0000313" key="18">
    <source>
        <dbReference type="Proteomes" id="UP001381693"/>
    </source>
</evidence>
<dbReference type="SUPFAM" id="SSF49899">
    <property type="entry name" value="Concanavalin A-like lectins/glucanases"/>
    <property type="match status" value="2"/>
</dbReference>
<dbReference type="InterPro" id="IPR056370">
    <property type="entry name" value="Shg-like_Ig-like"/>
</dbReference>
<dbReference type="GO" id="GO:0048589">
    <property type="term" value="P:developmental growth"/>
    <property type="evidence" value="ECO:0007669"/>
    <property type="project" value="UniProtKB-ARBA"/>
</dbReference>
<evidence type="ECO:0000256" key="12">
    <source>
        <dbReference type="PROSITE-ProRule" id="PRU00043"/>
    </source>
</evidence>
<evidence type="ECO:0000256" key="2">
    <source>
        <dbReference type="ARBA" id="ARBA00022536"/>
    </source>
</evidence>
<dbReference type="PROSITE" id="PS00022">
    <property type="entry name" value="EGF_1"/>
    <property type="match status" value="2"/>
</dbReference>
<evidence type="ECO:0000256" key="10">
    <source>
        <dbReference type="ARBA" id="ARBA00023157"/>
    </source>
</evidence>
<keyword evidence="6 12" id="KW-0106">Calcium</keyword>
<dbReference type="CDD" id="cd00110">
    <property type="entry name" value="LamG"/>
    <property type="match status" value="1"/>
</dbReference>
<feature type="domain" description="Cadherin" evidence="16">
    <location>
        <begin position="242"/>
        <end position="353"/>
    </location>
</feature>
<dbReference type="GO" id="GO:0031175">
    <property type="term" value="P:neuron projection development"/>
    <property type="evidence" value="ECO:0007669"/>
    <property type="project" value="TreeGrafter"/>
</dbReference>
<dbReference type="InterPro" id="IPR015919">
    <property type="entry name" value="Cadherin-like_sf"/>
</dbReference>
<feature type="domain" description="Cadherin" evidence="16">
    <location>
        <begin position="11"/>
        <end position="128"/>
    </location>
</feature>
<dbReference type="InterPro" id="IPR001791">
    <property type="entry name" value="Laminin_G"/>
</dbReference>
<evidence type="ECO:0000256" key="9">
    <source>
        <dbReference type="ARBA" id="ARBA00023136"/>
    </source>
</evidence>